<organism evidence="1">
    <name type="scientific">Culex pipiens</name>
    <name type="common">House mosquito</name>
    <dbReference type="NCBI Taxonomy" id="7175"/>
    <lineage>
        <taxon>Eukaryota</taxon>
        <taxon>Metazoa</taxon>
        <taxon>Ecdysozoa</taxon>
        <taxon>Arthropoda</taxon>
        <taxon>Hexapoda</taxon>
        <taxon>Insecta</taxon>
        <taxon>Pterygota</taxon>
        <taxon>Neoptera</taxon>
        <taxon>Endopterygota</taxon>
        <taxon>Diptera</taxon>
        <taxon>Nematocera</taxon>
        <taxon>Culicoidea</taxon>
        <taxon>Culicidae</taxon>
        <taxon>Culicinae</taxon>
        <taxon>Culicini</taxon>
        <taxon>Culex</taxon>
        <taxon>Culex</taxon>
    </lineage>
</organism>
<proteinExistence type="predicted"/>
<accession>A0A8D8CRC7</accession>
<sequence>MHSKDSKKEKHKTFRFSSYTNKILILIELNQIINFCIETTGSRQNIFRKKTNILFIFLYLHKILYNYKKKKVPTRRKNTSYDIQREQAYVSKKFIRFVGYSSLRVSCSYLTEI</sequence>
<dbReference type="EMBL" id="HBUE01135243">
    <property type="protein sequence ID" value="CAG6498368.1"/>
    <property type="molecule type" value="Transcribed_RNA"/>
</dbReference>
<dbReference type="AlphaFoldDB" id="A0A8D8CRC7"/>
<name>A0A8D8CRC7_CULPI</name>
<reference evidence="1" key="1">
    <citation type="submission" date="2021-05" db="EMBL/GenBank/DDBJ databases">
        <authorList>
            <person name="Alioto T."/>
            <person name="Alioto T."/>
            <person name="Gomez Garrido J."/>
        </authorList>
    </citation>
    <scope>NUCLEOTIDE SEQUENCE</scope>
</reference>
<evidence type="ECO:0000313" key="1">
    <source>
        <dbReference type="EMBL" id="CAG6498368.1"/>
    </source>
</evidence>
<protein>
    <submittedName>
        <fullName evidence="1">(northern house mosquito) hypothetical protein</fullName>
    </submittedName>
</protein>